<accession>A0A178IP29</accession>
<sequence>MNKFKRLATRLAGLPEIPESQIFPRWCLAILGCLLTPHLFAAGLDGFDYSTAMSQAESMQWLQNAIKIANIVLIICMLGGIAGLIATLVYFLVQEKQLKDIKISLFVFGALLILPLFVRGLLTLIS</sequence>
<gene>
    <name evidence="2" type="ORF">AW736_02290</name>
</gene>
<name>A0A178IP29_9BACT</name>
<keyword evidence="3" id="KW-1185">Reference proteome</keyword>
<dbReference type="EMBL" id="LRRQ01000018">
    <property type="protein sequence ID" value="OAM91650.1"/>
    <property type="molecule type" value="Genomic_DNA"/>
</dbReference>
<dbReference type="Proteomes" id="UP000078486">
    <property type="component" value="Unassembled WGS sequence"/>
</dbReference>
<keyword evidence="1" id="KW-1133">Transmembrane helix</keyword>
<keyword evidence="1" id="KW-0812">Transmembrane</keyword>
<keyword evidence="1" id="KW-0472">Membrane</keyword>
<evidence type="ECO:0000313" key="3">
    <source>
        <dbReference type="Proteomes" id="UP000078486"/>
    </source>
</evidence>
<feature type="transmembrane region" description="Helical" evidence="1">
    <location>
        <begin position="65"/>
        <end position="93"/>
    </location>
</feature>
<dbReference type="RefSeq" id="WP_068768666.1">
    <property type="nucleotide sequence ID" value="NZ_CP109796.1"/>
</dbReference>
<organism evidence="2 3">
    <name type="scientific">Termitidicoccus mucosus</name>
    <dbReference type="NCBI Taxonomy" id="1184151"/>
    <lineage>
        <taxon>Bacteria</taxon>
        <taxon>Pseudomonadati</taxon>
        <taxon>Verrucomicrobiota</taxon>
        <taxon>Opitutia</taxon>
        <taxon>Opitutales</taxon>
        <taxon>Opitutaceae</taxon>
        <taxon>Termitidicoccus</taxon>
    </lineage>
</organism>
<evidence type="ECO:0000256" key="1">
    <source>
        <dbReference type="SAM" id="Phobius"/>
    </source>
</evidence>
<reference evidence="2 3" key="1">
    <citation type="submission" date="2016-01" db="EMBL/GenBank/DDBJ databases">
        <title>High potential of lignocellulose degradation of a new Verrucomicrobia species.</title>
        <authorList>
            <person name="Wang Y."/>
            <person name="Shi Y."/>
            <person name="Qiu Z."/>
            <person name="Liu S."/>
            <person name="Yang H."/>
        </authorList>
    </citation>
    <scope>NUCLEOTIDE SEQUENCE [LARGE SCALE GENOMIC DNA]</scope>
    <source>
        <strain evidence="2 3">TSB47</strain>
    </source>
</reference>
<protein>
    <submittedName>
        <fullName evidence="2">Uncharacterized protein</fullName>
    </submittedName>
</protein>
<dbReference type="STRING" id="1184151.AW736_02290"/>
<proteinExistence type="predicted"/>
<evidence type="ECO:0000313" key="2">
    <source>
        <dbReference type="EMBL" id="OAM91650.1"/>
    </source>
</evidence>
<comment type="caution">
    <text evidence="2">The sequence shown here is derived from an EMBL/GenBank/DDBJ whole genome shotgun (WGS) entry which is preliminary data.</text>
</comment>
<dbReference type="AlphaFoldDB" id="A0A178IP29"/>
<feature type="transmembrane region" description="Helical" evidence="1">
    <location>
        <begin position="105"/>
        <end position="125"/>
    </location>
</feature>